<comment type="caution">
    <text evidence="2">The sequence shown here is derived from an EMBL/GenBank/DDBJ whole genome shotgun (WGS) entry which is preliminary data.</text>
</comment>
<sequence>MPSPSLDLLAESHKPDGSRPATHKTASLHQTPRTDSFFTNVQWSSDGTTLFTTSSENRLCTYVLPEDLLEPKDEPIELTPHGTLVLPGPLGPVAPSPYWSVAESYTQLVLTSSREHPIHLYYPFQSLSSSSQSHQRPLASYFLIDPLTEAYTPVTSLLWPGSSGGNHFIAGSNSLISLFDITRPGESAYTHSEPTGIIPTYQKSSKRTRVGLHGAISALALQNPSSSYGISGAGLVAAGTRTRGLGLYDLNRAGECTASWKLSASQDGNGVMQVLWSPCGRYLVVNERSTTSLLVYDIRETHSLLARLTGRRGGKTKQRLNCDVYAGSGGGFEVWSGTGDGGVVVWENVGLSSGDDIEPSWERKGLHEPRSGEPVSAVSAAAMHLAGSVVATCSGSWKFVDDDDSDSESESDDDEDSSSKKSDSDSNADLDEKTDADSSHNHDGDETESQVSGSAPSVVTRPPKPKPKRGLVTGETSLKIWSI</sequence>
<feature type="compositionally biased region" description="Acidic residues" evidence="1">
    <location>
        <begin position="401"/>
        <end position="416"/>
    </location>
</feature>
<dbReference type="PANTHER" id="PTHR13211:SF0">
    <property type="entry name" value="TELOMERASE CAJAL BODY PROTEIN 1"/>
    <property type="match status" value="1"/>
</dbReference>
<keyword evidence="3" id="KW-1185">Reference proteome</keyword>
<dbReference type="AlphaFoldDB" id="A0AAN7B7A5"/>
<protein>
    <recommendedName>
        <fullName evidence="4">WD repeat-containing protein 79</fullName>
    </recommendedName>
</protein>
<dbReference type="Proteomes" id="UP001301769">
    <property type="component" value="Unassembled WGS sequence"/>
</dbReference>
<reference evidence="2" key="1">
    <citation type="journal article" date="2023" name="Mol. Phylogenet. Evol.">
        <title>Genome-scale phylogeny and comparative genomics of the fungal order Sordariales.</title>
        <authorList>
            <person name="Hensen N."/>
            <person name="Bonometti L."/>
            <person name="Westerberg I."/>
            <person name="Brannstrom I.O."/>
            <person name="Guillou S."/>
            <person name="Cros-Aarteil S."/>
            <person name="Calhoun S."/>
            <person name="Haridas S."/>
            <person name="Kuo A."/>
            <person name="Mondo S."/>
            <person name="Pangilinan J."/>
            <person name="Riley R."/>
            <person name="LaButti K."/>
            <person name="Andreopoulos B."/>
            <person name="Lipzen A."/>
            <person name="Chen C."/>
            <person name="Yan M."/>
            <person name="Daum C."/>
            <person name="Ng V."/>
            <person name="Clum A."/>
            <person name="Steindorff A."/>
            <person name="Ohm R.A."/>
            <person name="Martin F."/>
            <person name="Silar P."/>
            <person name="Natvig D.O."/>
            <person name="Lalanne C."/>
            <person name="Gautier V."/>
            <person name="Ament-Velasquez S.L."/>
            <person name="Kruys A."/>
            <person name="Hutchinson M.I."/>
            <person name="Powell A.J."/>
            <person name="Barry K."/>
            <person name="Miller A.N."/>
            <person name="Grigoriev I.V."/>
            <person name="Debuchy R."/>
            <person name="Gladieux P."/>
            <person name="Hiltunen Thoren M."/>
            <person name="Johannesson H."/>
        </authorList>
    </citation>
    <scope>NUCLEOTIDE SEQUENCE</scope>
    <source>
        <strain evidence="2">PSN293</strain>
    </source>
</reference>
<accession>A0AAN7B7A5</accession>
<organism evidence="2 3">
    <name type="scientific">Rhypophila decipiens</name>
    <dbReference type="NCBI Taxonomy" id="261697"/>
    <lineage>
        <taxon>Eukaryota</taxon>
        <taxon>Fungi</taxon>
        <taxon>Dikarya</taxon>
        <taxon>Ascomycota</taxon>
        <taxon>Pezizomycotina</taxon>
        <taxon>Sordariomycetes</taxon>
        <taxon>Sordariomycetidae</taxon>
        <taxon>Sordariales</taxon>
        <taxon>Naviculisporaceae</taxon>
        <taxon>Rhypophila</taxon>
    </lineage>
</organism>
<feature type="compositionally biased region" description="Basic and acidic residues" evidence="1">
    <location>
        <begin position="417"/>
        <end position="444"/>
    </location>
</feature>
<name>A0AAN7B7A5_9PEZI</name>
<evidence type="ECO:0008006" key="4">
    <source>
        <dbReference type="Google" id="ProtNLM"/>
    </source>
</evidence>
<evidence type="ECO:0000313" key="3">
    <source>
        <dbReference type="Proteomes" id="UP001301769"/>
    </source>
</evidence>
<reference evidence="2" key="2">
    <citation type="submission" date="2023-05" db="EMBL/GenBank/DDBJ databases">
        <authorList>
            <consortium name="Lawrence Berkeley National Laboratory"/>
            <person name="Steindorff A."/>
            <person name="Hensen N."/>
            <person name="Bonometti L."/>
            <person name="Westerberg I."/>
            <person name="Brannstrom I.O."/>
            <person name="Guillou S."/>
            <person name="Cros-Aarteil S."/>
            <person name="Calhoun S."/>
            <person name="Haridas S."/>
            <person name="Kuo A."/>
            <person name="Mondo S."/>
            <person name="Pangilinan J."/>
            <person name="Riley R."/>
            <person name="Labutti K."/>
            <person name="Andreopoulos B."/>
            <person name="Lipzen A."/>
            <person name="Chen C."/>
            <person name="Yanf M."/>
            <person name="Daum C."/>
            <person name="Ng V."/>
            <person name="Clum A."/>
            <person name="Ohm R."/>
            <person name="Martin F."/>
            <person name="Silar P."/>
            <person name="Natvig D."/>
            <person name="Lalanne C."/>
            <person name="Gautier V."/>
            <person name="Ament-Velasquez S.L."/>
            <person name="Kruys A."/>
            <person name="Hutchinson M.I."/>
            <person name="Powell A.J."/>
            <person name="Barry K."/>
            <person name="Miller A.N."/>
            <person name="Grigoriev I.V."/>
            <person name="Debuchy R."/>
            <person name="Gladieux P."/>
            <person name="Thoren M.H."/>
            <person name="Johannesson H."/>
        </authorList>
    </citation>
    <scope>NUCLEOTIDE SEQUENCE</scope>
    <source>
        <strain evidence="2">PSN293</strain>
    </source>
</reference>
<gene>
    <name evidence="2" type="ORF">QBC37DRAFT_344040</name>
</gene>
<feature type="non-terminal residue" evidence="2">
    <location>
        <position position="483"/>
    </location>
</feature>
<dbReference type="InterPro" id="IPR051150">
    <property type="entry name" value="SWT21/TCAB1_mRNA_Telomere"/>
</dbReference>
<dbReference type="EMBL" id="MU858108">
    <property type="protein sequence ID" value="KAK4213503.1"/>
    <property type="molecule type" value="Genomic_DNA"/>
</dbReference>
<dbReference type="PANTHER" id="PTHR13211">
    <property type="entry name" value="TELOMERASE CAJAL BODY PROTEIN 1"/>
    <property type="match status" value="1"/>
</dbReference>
<dbReference type="InterPro" id="IPR036322">
    <property type="entry name" value="WD40_repeat_dom_sf"/>
</dbReference>
<evidence type="ECO:0000313" key="2">
    <source>
        <dbReference type="EMBL" id="KAK4213503.1"/>
    </source>
</evidence>
<feature type="region of interest" description="Disordered" evidence="1">
    <location>
        <begin position="397"/>
        <end position="483"/>
    </location>
</feature>
<dbReference type="InterPro" id="IPR015943">
    <property type="entry name" value="WD40/YVTN_repeat-like_dom_sf"/>
</dbReference>
<proteinExistence type="predicted"/>
<dbReference type="Gene3D" id="2.130.10.10">
    <property type="entry name" value="YVTN repeat-like/Quinoprotein amine dehydrogenase"/>
    <property type="match status" value="1"/>
</dbReference>
<evidence type="ECO:0000256" key="1">
    <source>
        <dbReference type="SAM" id="MobiDB-lite"/>
    </source>
</evidence>
<feature type="region of interest" description="Disordered" evidence="1">
    <location>
        <begin position="11"/>
        <end position="31"/>
    </location>
</feature>
<dbReference type="SUPFAM" id="SSF50978">
    <property type="entry name" value="WD40 repeat-like"/>
    <property type="match status" value="1"/>
</dbReference>